<gene>
    <name evidence="10" type="ORF">FC75_GL001998</name>
</gene>
<evidence type="ECO:0000259" key="9">
    <source>
        <dbReference type="PROSITE" id="PS51012"/>
    </source>
</evidence>
<evidence type="ECO:0000256" key="8">
    <source>
        <dbReference type="SAM" id="Phobius"/>
    </source>
</evidence>
<dbReference type="GO" id="GO:0140359">
    <property type="term" value="F:ABC-type transporter activity"/>
    <property type="evidence" value="ECO:0007669"/>
    <property type="project" value="InterPro"/>
</dbReference>
<feature type="transmembrane region" description="Helical" evidence="8">
    <location>
        <begin position="302"/>
        <end position="325"/>
    </location>
</feature>
<feature type="transmembrane region" description="Helical" evidence="8">
    <location>
        <begin position="21"/>
        <end position="39"/>
    </location>
</feature>
<evidence type="ECO:0000256" key="4">
    <source>
        <dbReference type="ARBA" id="ARBA00022475"/>
    </source>
</evidence>
<dbReference type="PROSITE" id="PS51012">
    <property type="entry name" value="ABC_TM2"/>
    <property type="match status" value="1"/>
</dbReference>
<sequence length="383" mass="42050">MRALYIARRVVTELIRDKRTLALMFVAPVLIMFLMKLIFTQSSTTSVKVATVGLNDNVRTTLNDVKHVGVINKASNASAQHALKNQKVDAVIHETSASHYTITYANTDATKTSLVKAGFNAALTQNGMKTLKQTTVKLSKTVSQMATTIAKLSPQAAAAMKQPKAKAQQRTKITNHYNYGDKNTGFFDKIVPILMGFFVFFFVFLISGMALLKERTTGTLDRLLATPVRRGEIVLGYMISYGILAMIQTVIIVLTTVGFMGVEITGTLGAVMVINFLLALVALAFGILMSTLAESEFQMMQFIPIIVIPQVFFSGIVPLDSLASWVKDISYVLPLTYAGHAMTQIIMYGTKLTSLGLDIGVLLLFLLVLTGLNVRGMRRYRKV</sequence>
<dbReference type="Pfam" id="PF12698">
    <property type="entry name" value="ABC2_membrane_3"/>
    <property type="match status" value="1"/>
</dbReference>
<dbReference type="PANTHER" id="PTHR30294:SF38">
    <property type="entry name" value="TRANSPORT PERMEASE PROTEIN"/>
    <property type="match status" value="1"/>
</dbReference>
<feature type="domain" description="ABC transmembrane type-2" evidence="9">
    <location>
        <begin position="145"/>
        <end position="380"/>
    </location>
</feature>
<dbReference type="Proteomes" id="UP000050865">
    <property type="component" value="Unassembled WGS sequence"/>
</dbReference>
<evidence type="ECO:0000313" key="10">
    <source>
        <dbReference type="EMBL" id="KRN21878.1"/>
    </source>
</evidence>
<dbReference type="EMBL" id="AYZJ01000039">
    <property type="protein sequence ID" value="KRN21878.1"/>
    <property type="molecule type" value="Genomic_DNA"/>
</dbReference>
<comment type="similarity">
    <text evidence="2">Belongs to the ABC-2 integral membrane protein family.</text>
</comment>
<dbReference type="PATRIC" id="fig|1423730.4.peg.2078"/>
<proteinExistence type="inferred from homology"/>
<dbReference type="RefSeq" id="WP_056989594.1">
    <property type="nucleotide sequence ID" value="NZ_AYZJ01000039.1"/>
</dbReference>
<organism evidence="10 11">
    <name type="scientific">Lacticaseibacillus camelliae DSM 22697 = JCM 13995</name>
    <dbReference type="NCBI Taxonomy" id="1423730"/>
    <lineage>
        <taxon>Bacteria</taxon>
        <taxon>Bacillati</taxon>
        <taxon>Bacillota</taxon>
        <taxon>Bacilli</taxon>
        <taxon>Lactobacillales</taxon>
        <taxon>Lactobacillaceae</taxon>
        <taxon>Lacticaseibacillus</taxon>
    </lineage>
</organism>
<keyword evidence="3" id="KW-0813">Transport</keyword>
<accession>A0A0R2F246</accession>
<feature type="transmembrane region" description="Helical" evidence="8">
    <location>
        <begin position="268"/>
        <end position="290"/>
    </location>
</feature>
<feature type="transmembrane region" description="Helical" evidence="8">
    <location>
        <begin position="233"/>
        <end position="262"/>
    </location>
</feature>
<evidence type="ECO:0000256" key="5">
    <source>
        <dbReference type="ARBA" id="ARBA00022692"/>
    </source>
</evidence>
<reference evidence="10 11" key="1">
    <citation type="journal article" date="2015" name="Genome Announc.">
        <title>Expanding the biotechnology potential of lactobacilli through comparative genomics of 213 strains and associated genera.</title>
        <authorList>
            <person name="Sun Z."/>
            <person name="Harris H.M."/>
            <person name="McCann A."/>
            <person name="Guo C."/>
            <person name="Argimon S."/>
            <person name="Zhang W."/>
            <person name="Yang X."/>
            <person name="Jeffery I.B."/>
            <person name="Cooney J.C."/>
            <person name="Kagawa T.F."/>
            <person name="Liu W."/>
            <person name="Song Y."/>
            <person name="Salvetti E."/>
            <person name="Wrobel A."/>
            <person name="Rasinkangas P."/>
            <person name="Parkhill J."/>
            <person name="Rea M.C."/>
            <person name="O'Sullivan O."/>
            <person name="Ritari J."/>
            <person name="Douillard F.P."/>
            <person name="Paul Ross R."/>
            <person name="Yang R."/>
            <person name="Briner A.E."/>
            <person name="Felis G.E."/>
            <person name="de Vos W.M."/>
            <person name="Barrangou R."/>
            <person name="Klaenhammer T.R."/>
            <person name="Caufield P.W."/>
            <person name="Cui Y."/>
            <person name="Zhang H."/>
            <person name="O'Toole P.W."/>
        </authorList>
    </citation>
    <scope>NUCLEOTIDE SEQUENCE [LARGE SCALE GENOMIC DNA]</scope>
    <source>
        <strain evidence="10 11">DSM 22697</strain>
    </source>
</reference>
<feature type="transmembrane region" description="Helical" evidence="8">
    <location>
        <begin position="190"/>
        <end position="212"/>
    </location>
</feature>
<evidence type="ECO:0000256" key="6">
    <source>
        <dbReference type="ARBA" id="ARBA00022989"/>
    </source>
</evidence>
<name>A0A0R2F246_9LACO</name>
<keyword evidence="5 8" id="KW-0812">Transmembrane</keyword>
<evidence type="ECO:0000256" key="3">
    <source>
        <dbReference type="ARBA" id="ARBA00022448"/>
    </source>
</evidence>
<dbReference type="STRING" id="1423730.FC75_GL001998"/>
<dbReference type="InterPro" id="IPR047817">
    <property type="entry name" value="ABC2_TM_bact-type"/>
</dbReference>
<dbReference type="PANTHER" id="PTHR30294">
    <property type="entry name" value="MEMBRANE COMPONENT OF ABC TRANSPORTER YHHJ-RELATED"/>
    <property type="match status" value="1"/>
</dbReference>
<keyword evidence="6 8" id="KW-1133">Transmembrane helix</keyword>
<dbReference type="AlphaFoldDB" id="A0A0R2F246"/>
<evidence type="ECO:0000313" key="11">
    <source>
        <dbReference type="Proteomes" id="UP000050865"/>
    </source>
</evidence>
<keyword evidence="4" id="KW-1003">Cell membrane</keyword>
<dbReference type="InterPro" id="IPR013525">
    <property type="entry name" value="ABC2_TM"/>
</dbReference>
<comment type="subcellular location">
    <subcellularLocation>
        <location evidence="1">Cell membrane</location>
        <topology evidence="1">Multi-pass membrane protein</topology>
    </subcellularLocation>
</comment>
<evidence type="ECO:0000256" key="7">
    <source>
        <dbReference type="ARBA" id="ARBA00023136"/>
    </source>
</evidence>
<dbReference type="GO" id="GO:0005886">
    <property type="term" value="C:plasma membrane"/>
    <property type="evidence" value="ECO:0007669"/>
    <property type="project" value="UniProtKB-SubCell"/>
</dbReference>
<comment type="caution">
    <text evidence="10">The sequence shown here is derived from an EMBL/GenBank/DDBJ whole genome shotgun (WGS) entry which is preliminary data.</text>
</comment>
<evidence type="ECO:0000256" key="2">
    <source>
        <dbReference type="ARBA" id="ARBA00007783"/>
    </source>
</evidence>
<keyword evidence="7 8" id="KW-0472">Membrane</keyword>
<protein>
    <submittedName>
        <fullName evidence="10">ABC-type multidrug transport system, permease component</fullName>
    </submittedName>
</protein>
<evidence type="ECO:0000256" key="1">
    <source>
        <dbReference type="ARBA" id="ARBA00004651"/>
    </source>
</evidence>
<dbReference type="InterPro" id="IPR051449">
    <property type="entry name" value="ABC-2_transporter_component"/>
</dbReference>
<feature type="transmembrane region" description="Helical" evidence="8">
    <location>
        <begin position="345"/>
        <end position="372"/>
    </location>
</feature>
<keyword evidence="11" id="KW-1185">Reference proteome</keyword>